<dbReference type="SUPFAM" id="SSF55136">
    <property type="entry name" value="Probable bacterial effector-binding domain"/>
    <property type="match status" value="1"/>
</dbReference>
<dbReference type="RefSeq" id="WP_173083208.1">
    <property type="nucleotide sequence ID" value="NZ_BLTE01000006.1"/>
</dbReference>
<gene>
    <name evidence="2" type="ORF">NNJEOMEG_01634</name>
</gene>
<accession>A0A6V8LS51</accession>
<dbReference type="InterPro" id="IPR011256">
    <property type="entry name" value="Reg_factor_effector_dom_sf"/>
</dbReference>
<organism evidence="2 3">
    <name type="scientific">Fundidesulfovibrio magnetotacticus</name>
    <dbReference type="NCBI Taxonomy" id="2730080"/>
    <lineage>
        <taxon>Bacteria</taxon>
        <taxon>Pseudomonadati</taxon>
        <taxon>Thermodesulfobacteriota</taxon>
        <taxon>Desulfovibrionia</taxon>
        <taxon>Desulfovibrionales</taxon>
        <taxon>Desulfovibrionaceae</taxon>
        <taxon>Fundidesulfovibrio</taxon>
    </lineage>
</organism>
<dbReference type="InterPro" id="IPR029442">
    <property type="entry name" value="GyrI-like"/>
</dbReference>
<feature type="domain" description="GyrI-like small molecule binding" evidence="1">
    <location>
        <begin position="22"/>
        <end position="199"/>
    </location>
</feature>
<evidence type="ECO:0000313" key="2">
    <source>
        <dbReference type="EMBL" id="GFK93800.1"/>
    </source>
</evidence>
<dbReference type="Pfam" id="PF06445">
    <property type="entry name" value="GyrI-like"/>
    <property type="match status" value="1"/>
</dbReference>
<evidence type="ECO:0000259" key="1">
    <source>
        <dbReference type="Pfam" id="PF06445"/>
    </source>
</evidence>
<protein>
    <recommendedName>
        <fullName evidence="1">GyrI-like small molecule binding domain-containing protein</fullName>
    </recommendedName>
</protein>
<reference evidence="2 3" key="2">
    <citation type="submission" date="2020-05" db="EMBL/GenBank/DDBJ databases">
        <title>Draft genome sequence of Desulfovibrio sp. strainFSS-1.</title>
        <authorList>
            <person name="Shimoshige H."/>
            <person name="Kobayashi H."/>
            <person name="Maekawa T."/>
        </authorList>
    </citation>
    <scope>NUCLEOTIDE SEQUENCE [LARGE SCALE GENOMIC DNA]</scope>
    <source>
        <strain evidence="2 3">SIID29052-01</strain>
    </source>
</reference>
<keyword evidence="3" id="KW-1185">Reference proteome</keyword>
<dbReference type="Gene3D" id="3.20.80.10">
    <property type="entry name" value="Regulatory factor, effector binding domain"/>
    <property type="match status" value="1"/>
</dbReference>
<proteinExistence type="predicted"/>
<reference evidence="2 3" key="1">
    <citation type="submission" date="2020-04" db="EMBL/GenBank/DDBJ databases">
        <authorList>
            <consortium name="Desulfovibrio sp. FSS-1 genome sequencing consortium"/>
            <person name="Shimoshige H."/>
            <person name="Kobayashi H."/>
            <person name="Maekawa T."/>
        </authorList>
    </citation>
    <scope>NUCLEOTIDE SEQUENCE [LARGE SCALE GENOMIC DNA]</scope>
    <source>
        <strain evidence="2 3">SIID29052-01</strain>
    </source>
</reference>
<comment type="caution">
    <text evidence="2">The sequence shown here is derived from an EMBL/GenBank/DDBJ whole genome shotgun (WGS) entry which is preliminary data.</text>
</comment>
<dbReference type="EMBL" id="BLTE01000006">
    <property type="protein sequence ID" value="GFK93800.1"/>
    <property type="molecule type" value="Genomic_DNA"/>
</dbReference>
<dbReference type="AlphaFoldDB" id="A0A6V8LS51"/>
<name>A0A6V8LS51_9BACT</name>
<sequence>MTAAPLDLFARCRTELAAGPEPRFVTVDDAWFLSLDGIGRPDDPRFREGLAALYTVARALRAQSKADGRPFVLPRLEGLYSLEPGYQDFDAAPPQAWQWTLCLRAPDFVGDNILWPLKEALLAGGKPPMVRRVKLIGFGEGRAAQALHVGPRHDTRAVREALAAFIEREGFAPSGRRHEIYLSDPLRTPPERQRTIVRYPVV</sequence>
<dbReference type="Proteomes" id="UP000494245">
    <property type="component" value="Unassembled WGS sequence"/>
</dbReference>
<evidence type="ECO:0000313" key="3">
    <source>
        <dbReference type="Proteomes" id="UP000494245"/>
    </source>
</evidence>